<dbReference type="SUPFAM" id="SSF53383">
    <property type="entry name" value="PLP-dependent transferases"/>
    <property type="match status" value="1"/>
</dbReference>
<dbReference type="InterPro" id="IPR015422">
    <property type="entry name" value="PyrdxlP-dep_Trfase_small"/>
</dbReference>
<name>A0A4V6YXR8_SERRU</name>
<proteinExistence type="predicted"/>
<keyword evidence="1" id="KW-0808">Transferase</keyword>
<evidence type="ECO:0000313" key="2">
    <source>
        <dbReference type="Proteomes" id="UP000307968"/>
    </source>
</evidence>
<keyword evidence="1" id="KW-0012">Acyltransferase</keyword>
<evidence type="ECO:0000313" key="1">
    <source>
        <dbReference type="EMBL" id="VTP61003.1"/>
    </source>
</evidence>
<dbReference type="EMBL" id="LR590463">
    <property type="protein sequence ID" value="VTP61003.1"/>
    <property type="molecule type" value="Genomic_DNA"/>
</dbReference>
<dbReference type="AlphaFoldDB" id="A0A4V6YXR8"/>
<sequence length="94" mass="10186">MPPAQACALQAALRCVQQGDALRSRLQQHIARFRRGVAGLPLTLSASQTAIQPLLVGTTSGRWIWRSGCASRACGSAPFVRRRCRRAGRGCVLR</sequence>
<gene>
    <name evidence="1" type="primary">bioF_4</name>
    <name evidence="1" type="ORF">NCTC12971_01510</name>
</gene>
<dbReference type="Gene3D" id="3.40.640.10">
    <property type="entry name" value="Type I PLP-dependent aspartate aminotransferase-like (Major domain)"/>
    <property type="match status" value="1"/>
</dbReference>
<dbReference type="InterPro" id="IPR015421">
    <property type="entry name" value="PyrdxlP-dep_Trfase_major"/>
</dbReference>
<dbReference type="EC" id="2.3.1.47" evidence="1"/>
<dbReference type="Gene3D" id="3.90.1150.10">
    <property type="entry name" value="Aspartate Aminotransferase, domain 1"/>
    <property type="match status" value="1"/>
</dbReference>
<accession>A0A4V6YXR8</accession>
<dbReference type="GO" id="GO:0008710">
    <property type="term" value="F:8-amino-7-oxononanoate synthase activity"/>
    <property type="evidence" value="ECO:0007669"/>
    <property type="project" value="UniProtKB-EC"/>
</dbReference>
<dbReference type="InterPro" id="IPR015424">
    <property type="entry name" value="PyrdxlP-dep_Trfase"/>
</dbReference>
<organism evidence="1 2">
    <name type="scientific">Serratia rubidaea</name>
    <name type="common">Serratia marinorubra</name>
    <dbReference type="NCBI Taxonomy" id="61652"/>
    <lineage>
        <taxon>Bacteria</taxon>
        <taxon>Pseudomonadati</taxon>
        <taxon>Pseudomonadota</taxon>
        <taxon>Gammaproteobacteria</taxon>
        <taxon>Enterobacterales</taxon>
        <taxon>Yersiniaceae</taxon>
        <taxon>Serratia</taxon>
    </lineage>
</organism>
<dbReference type="Proteomes" id="UP000307968">
    <property type="component" value="Chromosome"/>
</dbReference>
<reference evidence="1 2" key="1">
    <citation type="submission" date="2019-05" db="EMBL/GenBank/DDBJ databases">
        <authorList>
            <consortium name="Pathogen Informatics"/>
        </authorList>
    </citation>
    <scope>NUCLEOTIDE SEQUENCE [LARGE SCALE GENOMIC DNA]</scope>
    <source>
        <strain evidence="1 2">NCTC12971</strain>
    </source>
</reference>
<protein>
    <submittedName>
        <fullName evidence="1">8-amino-7-oxononanoate synthase</fullName>
        <ecNumber evidence="1">2.3.1.47</ecNumber>
    </submittedName>
</protein>